<gene>
    <name evidence="1" type="ORF">FHS59_003298</name>
</gene>
<dbReference type="RefSeq" id="WP_184496431.1">
    <property type="nucleotide sequence ID" value="NZ_JACIJO010000003.1"/>
</dbReference>
<evidence type="ECO:0000313" key="2">
    <source>
        <dbReference type="Proteomes" id="UP000588604"/>
    </source>
</evidence>
<comment type="caution">
    <text evidence="1">The sequence shown here is derived from an EMBL/GenBank/DDBJ whole genome shotgun (WGS) entry which is preliminary data.</text>
</comment>
<proteinExistence type="predicted"/>
<reference evidence="1 2" key="1">
    <citation type="submission" date="2020-08" db="EMBL/GenBank/DDBJ databases">
        <title>Genomic Encyclopedia of Type Strains, Phase IV (KMG-IV): sequencing the most valuable type-strain genomes for metagenomic binning, comparative biology and taxonomic classification.</title>
        <authorList>
            <person name="Goeker M."/>
        </authorList>
    </citation>
    <scope>NUCLEOTIDE SEQUENCE [LARGE SCALE GENOMIC DNA]</scope>
    <source>
        <strain evidence="1 2">DSM 102044</strain>
    </source>
</reference>
<dbReference type="EMBL" id="JACIJO010000003">
    <property type="protein sequence ID" value="MBB6327655.1"/>
    <property type="molecule type" value="Genomic_DNA"/>
</dbReference>
<name>A0A841MYW3_9BACT</name>
<accession>A0A841MYW3</accession>
<sequence>MERFEINSDYENVDWEKVIPVLMAYAYAVIGVSNQRMLRSREELSYDFAIDAITKYLIEPEKFDPSRNPDLIRYLKYNILRQSIFNAKKKAANVNEIVQEEREEEYDLENVDDFFAEEIQLDEAIDVAAVVAKIEEEISEDEDLYGIFIGRYYDESKRGEICKELNISEEEYDNRIRRLRRLSKKILDSVI</sequence>
<keyword evidence="2" id="KW-1185">Reference proteome</keyword>
<dbReference type="AlphaFoldDB" id="A0A841MYW3"/>
<dbReference type="Proteomes" id="UP000588604">
    <property type="component" value="Unassembled WGS sequence"/>
</dbReference>
<evidence type="ECO:0000313" key="1">
    <source>
        <dbReference type="EMBL" id="MBB6327655.1"/>
    </source>
</evidence>
<organism evidence="1 2">
    <name type="scientific">Algoriphagus iocasae</name>
    <dbReference type="NCBI Taxonomy" id="1836499"/>
    <lineage>
        <taxon>Bacteria</taxon>
        <taxon>Pseudomonadati</taxon>
        <taxon>Bacteroidota</taxon>
        <taxon>Cytophagia</taxon>
        <taxon>Cytophagales</taxon>
        <taxon>Cyclobacteriaceae</taxon>
        <taxon>Algoriphagus</taxon>
    </lineage>
</organism>
<protein>
    <submittedName>
        <fullName evidence="1">RNA polymerase sigma factor (Sigma-70 family)</fullName>
    </submittedName>
</protein>